<comment type="caution">
    <text evidence="2">The sequence shown here is derived from an EMBL/GenBank/DDBJ whole genome shotgun (WGS) entry which is preliminary data.</text>
</comment>
<name>A0A2R7UKT7_PSEDL</name>
<organism evidence="2 3">
    <name type="scientific">Pseudomonas plecoglossicida</name>
    <dbReference type="NCBI Taxonomy" id="70775"/>
    <lineage>
        <taxon>Bacteria</taxon>
        <taxon>Pseudomonadati</taxon>
        <taxon>Pseudomonadota</taxon>
        <taxon>Gammaproteobacteria</taxon>
        <taxon>Pseudomonadales</taxon>
        <taxon>Pseudomonadaceae</taxon>
        <taxon>Pseudomonas</taxon>
    </lineage>
</organism>
<proteinExistence type="predicted"/>
<feature type="compositionally biased region" description="Polar residues" evidence="1">
    <location>
        <begin position="48"/>
        <end position="61"/>
    </location>
</feature>
<accession>A0A2R7UKT7</accession>
<gene>
    <name evidence="2" type="ORF">DBB42_07715</name>
</gene>
<evidence type="ECO:0000313" key="3">
    <source>
        <dbReference type="Proteomes" id="UP000244874"/>
    </source>
</evidence>
<sequence length="61" mass="6752">MLSGAATQPFRDTRPLPQENRAPCRSGLVSRWAAKRPQKSKPFPIPLSETSYSARPAQSLN</sequence>
<protein>
    <submittedName>
        <fullName evidence="2">Uncharacterized protein</fullName>
    </submittedName>
</protein>
<dbReference type="Proteomes" id="UP000244874">
    <property type="component" value="Unassembled WGS sequence"/>
</dbReference>
<dbReference type="AlphaFoldDB" id="A0A2R7UKT7"/>
<feature type="region of interest" description="Disordered" evidence="1">
    <location>
        <begin position="1"/>
        <end position="61"/>
    </location>
</feature>
<reference evidence="2 3" key="1">
    <citation type="submission" date="2018-04" db="EMBL/GenBank/DDBJ databases">
        <authorList>
            <person name="Go L.Y."/>
            <person name="Mitchell J.A."/>
        </authorList>
    </citation>
    <scope>NUCLEOTIDE SEQUENCE [LARGE SCALE GENOMIC DNA]</scope>
    <source>
        <strain evidence="2 3">KCJK7865</strain>
    </source>
</reference>
<dbReference type="EMBL" id="QANO01000092">
    <property type="protein sequence ID" value="PTU52803.1"/>
    <property type="molecule type" value="Genomic_DNA"/>
</dbReference>
<evidence type="ECO:0000313" key="2">
    <source>
        <dbReference type="EMBL" id="PTU52803.1"/>
    </source>
</evidence>
<evidence type="ECO:0000256" key="1">
    <source>
        <dbReference type="SAM" id="MobiDB-lite"/>
    </source>
</evidence>